<evidence type="ECO:0000256" key="1">
    <source>
        <dbReference type="SAM" id="Phobius"/>
    </source>
</evidence>
<dbReference type="KEGG" id="ccb:Clocel_3505"/>
<dbReference type="eggNOG" id="COG3503">
    <property type="taxonomic scope" value="Bacteria"/>
</dbReference>
<evidence type="ECO:0000313" key="4">
    <source>
        <dbReference type="Proteomes" id="UP000002730"/>
    </source>
</evidence>
<feature type="transmembrane region" description="Helical" evidence="1">
    <location>
        <begin position="231"/>
        <end position="248"/>
    </location>
</feature>
<keyword evidence="4" id="KW-1185">Reference proteome</keyword>
<accession>D9SVX0</accession>
<sequence>MVNKISLFSLDPINTERQTELDILKGFSILFMVLVHCFEEFSTWPLAPKTSTYVIEFLGSPPSAPVFMFLLGLGIVYSRNNDAKALFKRGLYLFLFAYALNFFRDFLPNIIVYITTGNIEDYTEAVELFWGVDILQFAGIAFMFFGITKKYRFRNLYYLLASIVFAGLNLVLAGACTGNHVIDSLLGLLWSTNKDSWFPFLTWIIYPVFGYLFGQLLIYCKDKQVLYKLSFYVSFAVLILFAEYSYLKGVDFGAVDGLFQEGYYHHDIIGNITILAFVICWASTVYFITPHIPYIIKRALVRWSKNVTEIYCIHWMIISWSLIVLPTLSLPAIFIFYAILCIVSDFISIQYIKLKKGANFHFKKELPEYQ</sequence>
<feature type="transmembrane region" description="Helical" evidence="1">
    <location>
        <begin position="310"/>
        <end position="328"/>
    </location>
</feature>
<feature type="transmembrane region" description="Helical" evidence="1">
    <location>
        <begin position="156"/>
        <end position="180"/>
    </location>
</feature>
<feature type="transmembrane region" description="Helical" evidence="1">
    <location>
        <begin position="90"/>
        <end position="116"/>
    </location>
</feature>
<proteinExistence type="predicted"/>
<dbReference type="Pfam" id="PF01757">
    <property type="entry name" value="Acyl_transf_3"/>
    <property type="match status" value="1"/>
</dbReference>
<dbReference type="GO" id="GO:0016747">
    <property type="term" value="F:acyltransferase activity, transferring groups other than amino-acyl groups"/>
    <property type="evidence" value="ECO:0007669"/>
    <property type="project" value="InterPro"/>
</dbReference>
<feature type="transmembrane region" description="Helical" evidence="1">
    <location>
        <begin position="128"/>
        <end position="147"/>
    </location>
</feature>
<dbReference type="OrthoDB" id="2521581at2"/>
<reference evidence="3 4" key="1">
    <citation type="submission" date="2010-08" db="EMBL/GenBank/DDBJ databases">
        <title>Complete sequence of Clostridium cellulovorans 743B.</title>
        <authorList>
            <consortium name="US DOE Joint Genome Institute"/>
            <person name="Lucas S."/>
            <person name="Copeland A."/>
            <person name="Lapidus A."/>
            <person name="Cheng J.-F."/>
            <person name="Bruce D."/>
            <person name="Goodwin L."/>
            <person name="Pitluck S."/>
            <person name="Chertkov O."/>
            <person name="Detter J.C."/>
            <person name="Han C."/>
            <person name="Tapia R."/>
            <person name="Land M."/>
            <person name="Hauser L."/>
            <person name="Chang Y.-J."/>
            <person name="Jeffries C."/>
            <person name="Kyrpides N."/>
            <person name="Ivanova N."/>
            <person name="Mikhailova N."/>
            <person name="Hemme C.L."/>
            <person name="Woyke T."/>
        </authorList>
    </citation>
    <scope>NUCLEOTIDE SEQUENCE [LARGE SCALE GENOMIC DNA]</scope>
    <source>
        <strain evidence="4">ATCC 35296 / DSM 3052 / OCM 3 / 743B</strain>
    </source>
</reference>
<dbReference type="RefSeq" id="WP_010073583.1">
    <property type="nucleotide sequence ID" value="NC_014393.1"/>
</dbReference>
<dbReference type="InterPro" id="IPR002656">
    <property type="entry name" value="Acyl_transf_3_dom"/>
</dbReference>
<protein>
    <recommendedName>
        <fullName evidence="2">Acyltransferase 3 domain-containing protein</fullName>
    </recommendedName>
</protein>
<evidence type="ECO:0000259" key="2">
    <source>
        <dbReference type="Pfam" id="PF01757"/>
    </source>
</evidence>
<feature type="transmembrane region" description="Helical" evidence="1">
    <location>
        <begin position="58"/>
        <end position="78"/>
    </location>
</feature>
<keyword evidence="1" id="KW-1133">Transmembrane helix</keyword>
<dbReference type="EMBL" id="CP002160">
    <property type="protein sequence ID" value="ADL53181.1"/>
    <property type="molecule type" value="Genomic_DNA"/>
</dbReference>
<feature type="transmembrane region" description="Helical" evidence="1">
    <location>
        <begin position="200"/>
        <end position="219"/>
    </location>
</feature>
<organism evidence="3 4">
    <name type="scientific">Clostridium cellulovorans (strain ATCC 35296 / DSM 3052 / OCM 3 / 743B)</name>
    <dbReference type="NCBI Taxonomy" id="573061"/>
    <lineage>
        <taxon>Bacteria</taxon>
        <taxon>Bacillati</taxon>
        <taxon>Bacillota</taxon>
        <taxon>Clostridia</taxon>
        <taxon>Eubacteriales</taxon>
        <taxon>Clostridiaceae</taxon>
        <taxon>Clostridium</taxon>
    </lineage>
</organism>
<feature type="domain" description="Acyltransferase 3" evidence="2">
    <location>
        <begin position="20"/>
        <end position="343"/>
    </location>
</feature>
<feature type="transmembrane region" description="Helical" evidence="1">
    <location>
        <begin position="268"/>
        <end position="289"/>
    </location>
</feature>
<keyword evidence="1" id="KW-0472">Membrane</keyword>
<dbReference type="STRING" id="573061.Clocel_3505"/>
<keyword evidence="1" id="KW-0812">Transmembrane</keyword>
<dbReference type="HOGENOM" id="CLU_065974_0_0_9"/>
<feature type="transmembrane region" description="Helical" evidence="1">
    <location>
        <begin position="334"/>
        <end position="354"/>
    </location>
</feature>
<dbReference type="AlphaFoldDB" id="D9SVX0"/>
<gene>
    <name evidence="3" type="ordered locus">Clocel_3505</name>
</gene>
<name>D9SVX0_CLOC7</name>
<evidence type="ECO:0000313" key="3">
    <source>
        <dbReference type="EMBL" id="ADL53181.1"/>
    </source>
</evidence>
<dbReference type="Proteomes" id="UP000002730">
    <property type="component" value="Chromosome"/>
</dbReference>